<organism evidence="1 2">
    <name type="scientific">Lacticaseibacillus pantheris DSM 15945 = JCM 12539 = NBRC 106106</name>
    <dbReference type="NCBI Taxonomy" id="1423783"/>
    <lineage>
        <taxon>Bacteria</taxon>
        <taxon>Bacillati</taxon>
        <taxon>Bacillota</taxon>
        <taxon>Bacilli</taxon>
        <taxon>Lactobacillales</taxon>
        <taxon>Lactobacillaceae</taxon>
        <taxon>Lacticaseibacillus</taxon>
    </lineage>
</organism>
<dbReference type="OrthoDB" id="71707at2"/>
<reference evidence="1 2" key="1">
    <citation type="journal article" date="2015" name="Genome Announc.">
        <title>Expanding the biotechnology potential of lactobacilli through comparative genomics of 213 strains and associated genera.</title>
        <authorList>
            <person name="Sun Z."/>
            <person name="Harris H.M."/>
            <person name="McCann A."/>
            <person name="Guo C."/>
            <person name="Argimon S."/>
            <person name="Zhang W."/>
            <person name="Yang X."/>
            <person name="Jeffery I.B."/>
            <person name="Cooney J.C."/>
            <person name="Kagawa T.F."/>
            <person name="Liu W."/>
            <person name="Song Y."/>
            <person name="Salvetti E."/>
            <person name="Wrobel A."/>
            <person name="Rasinkangas P."/>
            <person name="Parkhill J."/>
            <person name="Rea M.C."/>
            <person name="O'Sullivan O."/>
            <person name="Ritari J."/>
            <person name="Douillard F.P."/>
            <person name="Paul Ross R."/>
            <person name="Yang R."/>
            <person name="Briner A.E."/>
            <person name="Felis G.E."/>
            <person name="de Vos W.M."/>
            <person name="Barrangou R."/>
            <person name="Klaenhammer T.R."/>
            <person name="Caufield P.W."/>
            <person name="Cui Y."/>
            <person name="Zhang H."/>
            <person name="O'Toole P.W."/>
        </authorList>
    </citation>
    <scope>NUCLEOTIDE SEQUENCE [LARGE SCALE GENOMIC DNA]</scope>
    <source>
        <strain evidence="1 2">DSM 15945</strain>
    </source>
</reference>
<gene>
    <name evidence="1" type="ORF">FC50_GL001161</name>
</gene>
<dbReference type="AlphaFoldDB" id="A0A0R1U2T3"/>
<dbReference type="RefSeq" id="WP_054651616.1">
    <property type="nucleotide sequence ID" value="NZ_AZFJ01000049.1"/>
</dbReference>
<dbReference type="STRING" id="1423783.FC50_GL001161"/>
<dbReference type="Proteomes" id="UP000051922">
    <property type="component" value="Unassembled WGS sequence"/>
</dbReference>
<comment type="caution">
    <text evidence="1">The sequence shown here is derived from an EMBL/GenBank/DDBJ whole genome shotgun (WGS) entry which is preliminary data.</text>
</comment>
<dbReference type="EMBL" id="AZFJ01000049">
    <property type="protein sequence ID" value="KRL85770.1"/>
    <property type="molecule type" value="Genomic_DNA"/>
</dbReference>
<keyword evidence="2" id="KW-1185">Reference proteome</keyword>
<evidence type="ECO:0000313" key="2">
    <source>
        <dbReference type="Proteomes" id="UP000051922"/>
    </source>
</evidence>
<dbReference type="PATRIC" id="fig|1423783.4.peg.1202"/>
<accession>A0A0R1U2T3</accession>
<name>A0A0R1U2T3_9LACO</name>
<proteinExistence type="predicted"/>
<evidence type="ECO:0000313" key="1">
    <source>
        <dbReference type="EMBL" id="KRL85770.1"/>
    </source>
</evidence>
<protein>
    <submittedName>
        <fullName evidence="1">Uncharacterized protein</fullName>
    </submittedName>
</protein>
<sequence length="94" mass="10494">MSAAKSSDEVKHLDLVRIRKVGDEIMVPLPVSFNIDVNIEYRAVLKEDGVIKLIPGNTNLYDEATGLDVRAAIEKNHVKDNGSLVGRENFWTED</sequence>